<name>A0A167XQ67_9HYPO</name>
<sequence>MRSTHSLNQLAAALAIMSGGGGGTIRAVRAMAEPSCTTAACVFDNPTATPAITSYPTTLTFSSTWSTVRTVTPDDYDDGGGGSGSDSGTTSSSTPTVVTEIQRVVTLEPHDASPTSFPATVLQTVTTTHSFIFVTGQPPTTTTTTSVTLEPTSSQWIVHRPAATDLPRHGLGLCSNCTQPADWQPAPQCADAEQATGCVRQCAQRDGLWYCFDKHAWYEENVMGRVCWWTQPDDSGSGANITQYLMLAEPCRIGDRHLDCEACRTYG</sequence>
<dbReference type="EMBL" id="AZHD01000003">
    <property type="protein sequence ID" value="OAA65251.1"/>
    <property type="molecule type" value="Genomic_DNA"/>
</dbReference>
<gene>
    <name evidence="2" type="ORF">SPI_02038</name>
</gene>
<comment type="caution">
    <text evidence="2">The sequence shown here is derived from an EMBL/GenBank/DDBJ whole genome shotgun (WGS) entry which is preliminary data.</text>
</comment>
<evidence type="ECO:0000256" key="1">
    <source>
        <dbReference type="SAM" id="MobiDB-lite"/>
    </source>
</evidence>
<dbReference type="OrthoDB" id="5181083at2759"/>
<evidence type="ECO:0000313" key="2">
    <source>
        <dbReference type="EMBL" id="OAA65251.1"/>
    </source>
</evidence>
<keyword evidence="3" id="KW-1185">Reference proteome</keyword>
<feature type="region of interest" description="Disordered" evidence="1">
    <location>
        <begin position="72"/>
        <end position="96"/>
    </location>
</feature>
<dbReference type="AlphaFoldDB" id="A0A167XQ67"/>
<protein>
    <submittedName>
        <fullName evidence="2">Uncharacterized protein</fullName>
    </submittedName>
</protein>
<dbReference type="Proteomes" id="UP000076874">
    <property type="component" value="Unassembled WGS sequence"/>
</dbReference>
<accession>A0A167XQ67</accession>
<feature type="compositionally biased region" description="Low complexity" evidence="1">
    <location>
        <begin position="86"/>
        <end position="96"/>
    </location>
</feature>
<evidence type="ECO:0000313" key="3">
    <source>
        <dbReference type="Proteomes" id="UP000076874"/>
    </source>
</evidence>
<organism evidence="2 3">
    <name type="scientific">Niveomyces insectorum RCEF 264</name>
    <dbReference type="NCBI Taxonomy" id="1081102"/>
    <lineage>
        <taxon>Eukaryota</taxon>
        <taxon>Fungi</taxon>
        <taxon>Dikarya</taxon>
        <taxon>Ascomycota</taxon>
        <taxon>Pezizomycotina</taxon>
        <taxon>Sordariomycetes</taxon>
        <taxon>Hypocreomycetidae</taxon>
        <taxon>Hypocreales</taxon>
        <taxon>Cordycipitaceae</taxon>
        <taxon>Niveomyces</taxon>
    </lineage>
</organism>
<proteinExistence type="predicted"/>
<reference evidence="2 3" key="1">
    <citation type="journal article" date="2016" name="Genome Biol. Evol.">
        <title>Divergent and convergent evolution of fungal pathogenicity.</title>
        <authorList>
            <person name="Shang Y."/>
            <person name="Xiao G."/>
            <person name="Zheng P."/>
            <person name="Cen K."/>
            <person name="Zhan S."/>
            <person name="Wang C."/>
        </authorList>
    </citation>
    <scope>NUCLEOTIDE SEQUENCE [LARGE SCALE GENOMIC DNA]</scope>
    <source>
        <strain evidence="2 3">RCEF 264</strain>
    </source>
</reference>